<dbReference type="Proteomes" id="UP000235145">
    <property type="component" value="Unassembled WGS sequence"/>
</dbReference>
<keyword evidence="2" id="KW-1185">Reference proteome</keyword>
<evidence type="ECO:0008006" key="3">
    <source>
        <dbReference type="Google" id="ProtNLM"/>
    </source>
</evidence>
<evidence type="ECO:0000313" key="2">
    <source>
        <dbReference type="Proteomes" id="UP000235145"/>
    </source>
</evidence>
<organism evidence="1 2">
    <name type="scientific">Lactuca sativa</name>
    <name type="common">Garden lettuce</name>
    <dbReference type="NCBI Taxonomy" id="4236"/>
    <lineage>
        <taxon>Eukaryota</taxon>
        <taxon>Viridiplantae</taxon>
        <taxon>Streptophyta</taxon>
        <taxon>Embryophyta</taxon>
        <taxon>Tracheophyta</taxon>
        <taxon>Spermatophyta</taxon>
        <taxon>Magnoliopsida</taxon>
        <taxon>eudicotyledons</taxon>
        <taxon>Gunneridae</taxon>
        <taxon>Pentapetalae</taxon>
        <taxon>asterids</taxon>
        <taxon>campanulids</taxon>
        <taxon>Asterales</taxon>
        <taxon>Asteraceae</taxon>
        <taxon>Cichorioideae</taxon>
        <taxon>Cichorieae</taxon>
        <taxon>Lactucinae</taxon>
        <taxon>Lactuca</taxon>
    </lineage>
</organism>
<reference evidence="1 2" key="1">
    <citation type="journal article" date="2017" name="Nat. Commun.">
        <title>Genome assembly with in vitro proximity ligation data and whole-genome triplication in lettuce.</title>
        <authorList>
            <person name="Reyes-Chin-Wo S."/>
            <person name="Wang Z."/>
            <person name="Yang X."/>
            <person name="Kozik A."/>
            <person name="Arikit S."/>
            <person name="Song C."/>
            <person name="Xia L."/>
            <person name="Froenicke L."/>
            <person name="Lavelle D.O."/>
            <person name="Truco M.J."/>
            <person name="Xia R."/>
            <person name="Zhu S."/>
            <person name="Xu C."/>
            <person name="Xu H."/>
            <person name="Xu X."/>
            <person name="Cox K."/>
            <person name="Korf I."/>
            <person name="Meyers B.C."/>
            <person name="Michelmore R.W."/>
        </authorList>
    </citation>
    <scope>NUCLEOTIDE SEQUENCE [LARGE SCALE GENOMIC DNA]</scope>
    <source>
        <strain evidence="2">cv. Salinas</strain>
        <tissue evidence="1">Seedlings</tissue>
    </source>
</reference>
<gene>
    <name evidence="1" type="ORF">LSAT_V11C700372520</name>
</gene>
<sequence>MFMLFGINVFARDEDTSIKNSPFSTKQSREELFEWTQNKACSLGYVIINKRSKAYVNDFVVRASGTIKTNCKFELEGKYSKEHNKWTLRVICDDHNHPPAQHMEGHP</sequence>
<dbReference type="EMBL" id="NBSK02000007">
    <property type="protein sequence ID" value="KAJ0197473.1"/>
    <property type="molecule type" value="Genomic_DNA"/>
</dbReference>
<proteinExistence type="predicted"/>
<protein>
    <recommendedName>
        <fullName evidence="3">FAR1 domain-containing protein</fullName>
    </recommendedName>
</protein>
<comment type="caution">
    <text evidence="1">The sequence shown here is derived from an EMBL/GenBank/DDBJ whole genome shotgun (WGS) entry which is preliminary data.</text>
</comment>
<name>A0A9R1V1C6_LACSA</name>
<dbReference type="PANTHER" id="PTHR31569">
    <property type="entry name" value="SWIM-TYPE DOMAIN-CONTAINING PROTEIN"/>
    <property type="match status" value="1"/>
</dbReference>
<dbReference type="AlphaFoldDB" id="A0A9R1V1C6"/>
<accession>A0A9R1V1C6</accession>
<dbReference type="PANTHER" id="PTHR31569:SF4">
    <property type="entry name" value="SWIM-TYPE DOMAIN-CONTAINING PROTEIN"/>
    <property type="match status" value="1"/>
</dbReference>
<dbReference type="InterPro" id="IPR052579">
    <property type="entry name" value="Zinc_finger_SWIM"/>
</dbReference>
<evidence type="ECO:0000313" key="1">
    <source>
        <dbReference type="EMBL" id="KAJ0197473.1"/>
    </source>
</evidence>